<dbReference type="Gene3D" id="3.40.1660.10">
    <property type="entry name" value="EreA-like (biosynthetic domain)"/>
    <property type="match status" value="1"/>
</dbReference>
<evidence type="ECO:0000313" key="3">
    <source>
        <dbReference type="Proteomes" id="UP000199289"/>
    </source>
</evidence>
<dbReference type="EMBL" id="QQST01000001">
    <property type="protein sequence ID" value="RDI72290.1"/>
    <property type="molecule type" value="Genomic_DNA"/>
</dbReference>
<dbReference type="AlphaFoldDB" id="A0A1H0Y5K8"/>
<dbReference type="EMBL" id="FNKQ01000001">
    <property type="protein sequence ID" value="SDQ10437.1"/>
    <property type="molecule type" value="Genomic_DNA"/>
</dbReference>
<dbReference type="PIRSF" id="PIRSF036794">
    <property type="entry name" value="UCP_erythr_ester"/>
    <property type="match status" value="1"/>
</dbReference>
<reference evidence="2" key="1">
    <citation type="submission" date="2016-10" db="EMBL/GenBank/DDBJ databases">
        <authorList>
            <person name="de Groot N.N."/>
        </authorList>
    </citation>
    <scope>NUCLEOTIDE SEQUENCE [LARGE SCALE GENOMIC DNA]</scope>
    <source>
        <strain evidence="2">CGMCC 1.12397</strain>
    </source>
</reference>
<keyword evidence="4" id="KW-1185">Reference proteome</keyword>
<dbReference type="InterPro" id="IPR052036">
    <property type="entry name" value="Hydrolase/PRTase-associated"/>
</dbReference>
<dbReference type="Proteomes" id="UP000255421">
    <property type="component" value="Unassembled WGS sequence"/>
</dbReference>
<dbReference type="RefSeq" id="WP_092532174.1">
    <property type="nucleotide sequence ID" value="NZ_FNKQ01000001.1"/>
</dbReference>
<proteinExistence type="predicted"/>
<accession>A0A1H0Y5K8</accession>
<dbReference type="SUPFAM" id="SSF159501">
    <property type="entry name" value="EreA/ChaN-like"/>
    <property type="match status" value="1"/>
</dbReference>
<dbReference type="Gene3D" id="1.20.1440.30">
    <property type="entry name" value="Biosynthetic Protein domain"/>
    <property type="match status" value="1"/>
</dbReference>
<name>A0A1H0Y5K8_9EURY</name>
<dbReference type="CDD" id="cd14728">
    <property type="entry name" value="Ere-like"/>
    <property type="match status" value="1"/>
</dbReference>
<dbReference type="PANTHER" id="PTHR31299">
    <property type="entry name" value="ESTERASE, PUTATIVE (AFU_ORTHOLOGUE AFUA_1G05850)-RELATED"/>
    <property type="match status" value="1"/>
</dbReference>
<evidence type="ECO:0000313" key="2">
    <source>
        <dbReference type="EMBL" id="SDQ10437.1"/>
    </source>
</evidence>
<gene>
    <name evidence="1" type="ORF">DWB78_11530</name>
    <name evidence="2" type="ORF">SAMN05216278_0418</name>
</gene>
<dbReference type="InterPro" id="IPR014622">
    <property type="entry name" value="UCP036794_erythomycin"/>
</dbReference>
<dbReference type="GO" id="GO:0046677">
    <property type="term" value="P:response to antibiotic"/>
    <property type="evidence" value="ECO:0007669"/>
    <property type="project" value="InterPro"/>
</dbReference>
<dbReference type="Pfam" id="PF05139">
    <property type="entry name" value="Erythro_esteras"/>
    <property type="match status" value="1"/>
</dbReference>
<reference evidence="1 4" key="3">
    <citation type="submission" date="2018-07" db="EMBL/GenBank/DDBJ databases">
        <title>Genome sequence of extremly halophilic archaeon Halopelagius longus strain BC12-B1.</title>
        <authorList>
            <person name="Zhang X."/>
        </authorList>
    </citation>
    <scope>NUCLEOTIDE SEQUENCE [LARGE SCALE GENOMIC DNA]</scope>
    <source>
        <strain evidence="1 4">BC12-B1</strain>
    </source>
</reference>
<evidence type="ECO:0000313" key="1">
    <source>
        <dbReference type="EMBL" id="RDI72290.1"/>
    </source>
</evidence>
<sequence length="442" mass="49984">MSLGRGERRTEGMDAAVESVRRNARGLSDPSDLDRLVEAASDASVVMIGEASHGTSEFYRWRARLTARLIRESNVAFVGVEGDWTDCYDVNRHVRHRSDVPDDTMAVLDEFDRWPTWMWANWEVTEFLRWLREYNEGRASSEMVGFYGLDVYSLSESMEAVLDYLEDVDPEAAERAKDAYQCFEPYGEDAREYGRSTRLVPGDCEDEVIEVLADLRRNAPSYDGDDDDSAFAAEQNALVAKNAEEYYRSMARGNSSSWNVRDEHMTETLDRLLNRDDTDGTAVVWAHNTHVGDARATDMADRGAVNIGQLARERYGPGNVHLVGFGTHRGSVIAGRAWDAPMERMSVPEARDTSYGDVFERADVNDSYLLFDEFDASPLETSRGQRAIGVVYHPDRELGNYVPTALPERYDSFVHVEETSALHPLHLEPHRETPPETFPWGV</sequence>
<protein>
    <submittedName>
        <fullName evidence="1">Erythromycin esterase family protein</fullName>
    </submittedName>
    <submittedName>
        <fullName evidence="2">Erythromycin esterase homolog</fullName>
    </submittedName>
</protein>
<organism evidence="2 3">
    <name type="scientific">Halopelagius longus</name>
    <dbReference type="NCBI Taxonomy" id="1236180"/>
    <lineage>
        <taxon>Archaea</taxon>
        <taxon>Methanobacteriati</taxon>
        <taxon>Methanobacteriota</taxon>
        <taxon>Stenosarchaea group</taxon>
        <taxon>Halobacteria</taxon>
        <taxon>Halobacteriales</taxon>
        <taxon>Haloferacaceae</taxon>
    </lineage>
</organism>
<dbReference type="Gene3D" id="3.30.1870.10">
    <property type="entry name" value="EreA-like, domain 2"/>
    <property type="match status" value="1"/>
</dbReference>
<dbReference type="OrthoDB" id="260438at2157"/>
<dbReference type="Proteomes" id="UP000199289">
    <property type="component" value="Unassembled WGS sequence"/>
</dbReference>
<reference evidence="3" key="2">
    <citation type="submission" date="2016-10" db="EMBL/GenBank/DDBJ databases">
        <authorList>
            <person name="Varghese N."/>
            <person name="Submissions S."/>
        </authorList>
    </citation>
    <scope>NUCLEOTIDE SEQUENCE [LARGE SCALE GENOMIC DNA]</scope>
    <source>
        <strain evidence="3">CGMCC 1.12397</strain>
    </source>
</reference>
<dbReference type="InterPro" id="IPR007815">
    <property type="entry name" value="Emycin_Estase"/>
</dbReference>
<dbReference type="PANTHER" id="PTHR31299:SF0">
    <property type="entry name" value="ESTERASE, PUTATIVE (AFU_ORTHOLOGUE AFUA_1G05850)-RELATED"/>
    <property type="match status" value="1"/>
</dbReference>
<evidence type="ECO:0000313" key="4">
    <source>
        <dbReference type="Proteomes" id="UP000255421"/>
    </source>
</evidence>